<organism evidence="3 4">
    <name type="scientific">Tepidimicrobium xylanilyticum</name>
    <dbReference type="NCBI Taxonomy" id="1123352"/>
    <lineage>
        <taxon>Bacteria</taxon>
        <taxon>Bacillati</taxon>
        <taxon>Bacillota</taxon>
        <taxon>Tissierellia</taxon>
        <taxon>Tissierellales</taxon>
        <taxon>Tepidimicrobiaceae</taxon>
        <taxon>Tepidimicrobium</taxon>
    </lineage>
</organism>
<dbReference type="OrthoDB" id="31158at2"/>
<gene>
    <name evidence="3" type="ORF">SAMN05660923_00087</name>
</gene>
<dbReference type="PANTHER" id="PTHR22946:SF9">
    <property type="entry name" value="POLYKETIDE TRANSFERASE AF380"/>
    <property type="match status" value="1"/>
</dbReference>
<evidence type="ECO:0000259" key="2">
    <source>
        <dbReference type="Pfam" id="PF00326"/>
    </source>
</evidence>
<dbReference type="InterPro" id="IPR029058">
    <property type="entry name" value="AB_hydrolase_fold"/>
</dbReference>
<proteinExistence type="predicted"/>
<evidence type="ECO:0000313" key="3">
    <source>
        <dbReference type="EMBL" id="SDW03532.1"/>
    </source>
</evidence>
<reference evidence="3 4" key="1">
    <citation type="submission" date="2016-10" db="EMBL/GenBank/DDBJ databases">
        <authorList>
            <person name="de Groot N.N."/>
        </authorList>
    </citation>
    <scope>NUCLEOTIDE SEQUENCE [LARGE SCALE GENOMIC DNA]</scope>
    <source>
        <strain evidence="3 4">DSM 23310</strain>
    </source>
</reference>
<evidence type="ECO:0000256" key="1">
    <source>
        <dbReference type="ARBA" id="ARBA00022801"/>
    </source>
</evidence>
<dbReference type="Gene3D" id="3.40.50.1820">
    <property type="entry name" value="alpha/beta hydrolase"/>
    <property type="match status" value="1"/>
</dbReference>
<sequence>MTSYLKSSYILEDKITIEGIPAILFRPKEWEKPLPTVILYHGWSSNKELQRMRGFILSTVGYQVIIPDAIHHGERGALSKYDLEDAKQYFWDTILTNIKESNTIIDQIISKYDADPNRIGVLGHSMGGFTAAGIFTHNPNVKASVIFNGSCGWENFNKWLRKNHEISNAFEFKEIDQVKRLDPQNNLNLLIDRPILLLHGDRDNVVPIESQRIFYHKIRHKYSYRDRIKLIEYPNLNHFVTTNMMEECIAWFDRFL</sequence>
<dbReference type="Proteomes" id="UP000198828">
    <property type="component" value="Unassembled WGS sequence"/>
</dbReference>
<keyword evidence="4" id="KW-1185">Reference proteome</keyword>
<dbReference type="SUPFAM" id="SSF53474">
    <property type="entry name" value="alpha/beta-Hydrolases"/>
    <property type="match status" value="1"/>
</dbReference>
<dbReference type="PANTHER" id="PTHR22946">
    <property type="entry name" value="DIENELACTONE HYDROLASE DOMAIN-CONTAINING PROTEIN-RELATED"/>
    <property type="match status" value="1"/>
</dbReference>
<dbReference type="RefSeq" id="WP_093749756.1">
    <property type="nucleotide sequence ID" value="NZ_BSYN01000001.1"/>
</dbReference>
<dbReference type="Pfam" id="PF00326">
    <property type="entry name" value="Peptidase_S9"/>
    <property type="match status" value="1"/>
</dbReference>
<dbReference type="GO" id="GO:0008236">
    <property type="term" value="F:serine-type peptidase activity"/>
    <property type="evidence" value="ECO:0007669"/>
    <property type="project" value="InterPro"/>
</dbReference>
<dbReference type="InterPro" id="IPR050261">
    <property type="entry name" value="FrsA_esterase"/>
</dbReference>
<accession>A0A1H2Q8Q0</accession>
<dbReference type="InterPro" id="IPR001375">
    <property type="entry name" value="Peptidase_S9_cat"/>
</dbReference>
<evidence type="ECO:0000313" key="4">
    <source>
        <dbReference type="Proteomes" id="UP000198828"/>
    </source>
</evidence>
<protein>
    <recommendedName>
        <fullName evidence="2">Peptidase S9 prolyl oligopeptidase catalytic domain-containing protein</fullName>
    </recommendedName>
</protein>
<dbReference type="GO" id="GO:0052689">
    <property type="term" value="F:carboxylic ester hydrolase activity"/>
    <property type="evidence" value="ECO:0007669"/>
    <property type="project" value="UniProtKB-ARBA"/>
</dbReference>
<dbReference type="EMBL" id="FNNG01000001">
    <property type="protein sequence ID" value="SDW03532.1"/>
    <property type="molecule type" value="Genomic_DNA"/>
</dbReference>
<dbReference type="GO" id="GO:0006508">
    <property type="term" value="P:proteolysis"/>
    <property type="evidence" value="ECO:0007669"/>
    <property type="project" value="InterPro"/>
</dbReference>
<name>A0A1H2Q8Q0_9FIRM</name>
<dbReference type="AlphaFoldDB" id="A0A1H2Q8Q0"/>
<feature type="domain" description="Peptidase S9 prolyl oligopeptidase catalytic" evidence="2">
    <location>
        <begin position="104"/>
        <end position="242"/>
    </location>
</feature>
<keyword evidence="1" id="KW-0378">Hydrolase</keyword>